<name>A0AAD5M353_PARTN</name>
<dbReference type="InterPro" id="IPR018328">
    <property type="entry name" value="Rad4_beta-hairpin_dom3"/>
</dbReference>
<feature type="compositionally biased region" description="Basic and acidic residues" evidence="6">
    <location>
        <begin position="443"/>
        <end position="452"/>
    </location>
</feature>
<dbReference type="SUPFAM" id="SSF54001">
    <property type="entry name" value="Cysteine proteinases"/>
    <property type="match status" value="1"/>
</dbReference>
<evidence type="ECO:0000259" key="7">
    <source>
        <dbReference type="SMART" id="SM01030"/>
    </source>
</evidence>
<keyword evidence="3" id="KW-0227">DNA damage</keyword>
<dbReference type="GO" id="GO:0005737">
    <property type="term" value="C:cytoplasm"/>
    <property type="evidence" value="ECO:0007669"/>
    <property type="project" value="TreeGrafter"/>
</dbReference>
<sequence>MVATRSNSRNVPIKRAAEKGMRPKRSPRAAKAKSKGGTMGKSSASVSRSKPGKVLQKSVASARMKTTLKKFENAENVSRRGQKILLDKSSDSAYESEVIKEPHSSPVIPQKGKGGNKWEDVGNITTSEEVFHRQEDFENTGEEENSTTAFSRLRRSKRSAGKEASHKREDFESAGENDDPCSVISTPKTSKRRGSKEAMVSLEQKDFRNTSEEDNKNAVISRPMKSRKRASNKALRECEDVYNSLGEDNSTAVISLPRKSKRPANKETFQKWEVSGNSSDEDNTSTVITPAKKLKTLVGNESFQDSGVRRSGRSVKQKNNQKENKVALYSTSSSSSASGDSEDEYIGATEEDSEEESEEESVQSDVESLSSDTKISETSAKKRKISSSRKSSGRKQVSRSKTREKSKPAGLAKSKTGKGSASKTSITSLGTRARVAKPLKPWQKTDDAPPRELGKIERKMMKFCIMAANLAQGRVHEMTEHEGNEIVQQLRAASETKQTSPLLSSVTHESNEVEEGESSEDEWEEMELADIGDYDTAKNVQVMLEKSDKKDWWALYLRQEVNKRVRYNWDNSHKVNILCYIGHLQFLKKVIVEENLIPSLILTSMPSSYQKMAREPMTVENARRINRWYYITFKASEAPVKYKRSLCRSDATERYSDMIAEGVYENDADRAALLFAIFVSMGCTARICVNTLPIPRKWDESITSKIAKMKKSSTSTLTPKKMKKGGRRKTVSKNKGTTVNEYHGAVRNYWVEYWDTKERRWICVDPLSVTVGDPTLIEENITKPVLYILAIDNEGGVREVTARYVSDFWRADFRRRRTDPKWLTSTLRKNYIRADRYRSEQENLEFRQELVKKSLPATVAEYKNHPLYVLEKDLLKFEGIYPRPEDQKPLGEICGHKVYPRSTVYTLLSASNWIKLARSIKEGENAYKVVKARPDFRVPAEERVQRYLDVFGFWQTEPYRPPKVVNGRIPRNEYGNVYMYQPSMCPIGAVHLRLPGLPSIARRLGGLECVPVVVGWDYNSCSNFPIIEGACVLEEDAEKFISEWKRLEESRKEREDKKREERVLGNWRKLIRGILRHQYLKSKFRAAKVKRKVKKEKNEVKEESEQDSYIIDNTAMVSHQVFTHDDLMKL</sequence>
<comment type="caution">
    <text evidence="10">The sequence shown here is derived from an EMBL/GenBank/DDBJ whole genome shotgun (WGS) entry which is preliminary data.</text>
</comment>
<dbReference type="AlphaFoldDB" id="A0AAD5M353"/>
<feature type="compositionally biased region" description="Acidic residues" evidence="6">
    <location>
        <begin position="340"/>
        <end position="362"/>
    </location>
</feature>
<dbReference type="Gene3D" id="3.90.260.10">
    <property type="entry name" value="Transglutaminase-like"/>
    <property type="match status" value="1"/>
</dbReference>
<accession>A0AAD5M353</accession>
<dbReference type="Pfam" id="PF10404">
    <property type="entry name" value="BHD_2"/>
    <property type="match status" value="1"/>
</dbReference>
<keyword evidence="11" id="KW-1185">Reference proteome</keyword>
<evidence type="ECO:0000256" key="5">
    <source>
        <dbReference type="ARBA" id="ARBA00023242"/>
    </source>
</evidence>
<dbReference type="Pfam" id="PF10405">
    <property type="entry name" value="BHD_3"/>
    <property type="match status" value="1"/>
</dbReference>
<comment type="subcellular location">
    <subcellularLocation>
        <location evidence="1">Nucleus</location>
    </subcellularLocation>
</comment>
<dbReference type="PANTHER" id="PTHR12135:SF0">
    <property type="entry name" value="DNA REPAIR PROTEIN COMPLEMENTING XP-C CELLS"/>
    <property type="match status" value="1"/>
</dbReference>
<comment type="similarity">
    <text evidence="2">Belongs to the XPC family.</text>
</comment>
<feature type="region of interest" description="Disordered" evidence="6">
    <location>
        <begin position="494"/>
        <end position="522"/>
    </location>
</feature>
<dbReference type="Pfam" id="PF10403">
    <property type="entry name" value="BHD_1"/>
    <property type="match status" value="1"/>
</dbReference>
<dbReference type="Gene3D" id="3.30.70.2460">
    <property type="entry name" value="Rad4, beta-hairpin domain BHD3"/>
    <property type="match status" value="1"/>
</dbReference>
<feature type="compositionally biased region" description="Basic and acidic residues" evidence="6">
    <location>
        <begin position="203"/>
        <end position="216"/>
    </location>
</feature>
<dbReference type="GO" id="GO:0006298">
    <property type="term" value="P:mismatch repair"/>
    <property type="evidence" value="ECO:0007669"/>
    <property type="project" value="TreeGrafter"/>
</dbReference>
<evidence type="ECO:0000256" key="2">
    <source>
        <dbReference type="ARBA" id="ARBA00009525"/>
    </source>
</evidence>
<evidence type="ECO:0000256" key="4">
    <source>
        <dbReference type="ARBA" id="ARBA00023204"/>
    </source>
</evidence>
<dbReference type="GO" id="GO:0000111">
    <property type="term" value="C:nucleotide-excision repair factor 2 complex"/>
    <property type="evidence" value="ECO:0007669"/>
    <property type="project" value="TreeGrafter"/>
</dbReference>
<feature type="region of interest" description="Disordered" evidence="6">
    <location>
        <begin position="1"/>
        <end position="60"/>
    </location>
</feature>
<dbReference type="Gene3D" id="2.20.20.110">
    <property type="entry name" value="Rad4, beta-hairpin domain BHD1"/>
    <property type="match status" value="1"/>
</dbReference>
<dbReference type="SMART" id="SM01031">
    <property type="entry name" value="BHD_2"/>
    <property type="match status" value="1"/>
</dbReference>
<evidence type="ECO:0000256" key="3">
    <source>
        <dbReference type="ARBA" id="ARBA00022763"/>
    </source>
</evidence>
<feature type="compositionally biased region" description="Polar residues" evidence="6">
    <location>
        <begin position="1"/>
        <end position="10"/>
    </location>
</feature>
<evidence type="ECO:0000259" key="8">
    <source>
        <dbReference type="SMART" id="SM01031"/>
    </source>
</evidence>
<gene>
    <name evidence="10" type="ORF">KIN20_007288</name>
</gene>
<feature type="compositionally biased region" description="Basic residues" evidence="6">
    <location>
        <begin position="22"/>
        <end position="34"/>
    </location>
</feature>
<dbReference type="EMBL" id="JAHQIW010001045">
    <property type="protein sequence ID" value="KAJ1351302.1"/>
    <property type="molecule type" value="Genomic_DNA"/>
</dbReference>
<feature type="region of interest" description="Disordered" evidence="6">
    <location>
        <begin position="73"/>
        <end position="234"/>
    </location>
</feature>
<evidence type="ECO:0000256" key="6">
    <source>
        <dbReference type="SAM" id="MobiDB-lite"/>
    </source>
</evidence>
<proteinExistence type="inferred from homology"/>
<feature type="compositionally biased region" description="Basic residues" evidence="6">
    <location>
        <begin position="381"/>
        <end position="400"/>
    </location>
</feature>
<dbReference type="InterPro" id="IPR004583">
    <property type="entry name" value="DNA_repair_Rad4"/>
</dbReference>
<dbReference type="InterPro" id="IPR036985">
    <property type="entry name" value="Transglutaminase-like_sf"/>
</dbReference>
<dbReference type="InterPro" id="IPR018327">
    <property type="entry name" value="BHD_2"/>
</dbReference>
<dbReference type="GO" id="GO:0006289">
    <property type="term" value="P:nucleotide-excision repair"/>
    <property type="evidence" value="ECO:0007669"/>
    <property type="project" value="InterPro"/>
</dbReference>
<feature type="compositionally biased region" description="Low complexity" evidence="6">
    <location>
        <begin position="409"/>
        <end position="428"/>
    </location>
</feature>
<feature type="region of interest" description="Disordered" evidence="6">
    <location>
        <begin position="713"/>
        <end position="732"/>
    </location>
</feature>
<feature type="domain" description="Rad4 beta-hairpin" evidence="9">
    <location>
        <begin position="969"/>
        <end position="1044"/>
    </location>
</feature>
<feature type="compositionally biased region" description="Acidic residues" evidence="6">
    <location>
        <begin position="512"/>
        <end position="522"/>
    </location>
</feature>
<evidence type="ECO:0000313" key="11">
    <source>
        <dbReference type="Proteomes" id="UP001196413"/>
    </source>
</evidence>
<reference evidence="10" key="1">
    <citation type="submission" date="2021-06" db="EMBL/GenBank/DDBJ databases">
        <title>Parelaphostrongylus tenuis whole genome reference sequence.</title>
        <authorList>
            <person name="Garwood T.J."/>
            <person name="Larsen P.A."/>
            <person name="Fountain-Jones N.M."/>
            <person name="Garbe J.R."/>
            <person name="Macchietto M.G."/>
            <person name="Kania S.A."/>
            <person name="Gerhold R.W."/>
            <person name="Richards J.E."/>
            <person name="Wolf T.M."/>
        </authorList>
    </citation>
    <scope>NUCLEOTIDE SEQUENCE</scope>
    <source>
        <strain evidence="10">MNPRO001-30</strain>
        <tissue evidence="10">Meninges</tissue>
    </source>
</reference>
<dbReference type="SMART" id="SM01030">
    <property type="entry name" value="BHD_1"/>
    <property type="match status" value="1"/>
</dbReference>
<dbReference type="Proteomes" id="UP001196413">
    <property type="component" value="Unassembled WGS sequence"/>
</dbReference>
<feature type="compositionally biased region" description="Low complexity" evidence="6">
    <location>
        <begin position="330"/>
        <end position="339"/>
    </location>
</feature>
<feature type="compositionally biased region" description="Basic residues" evidence="6">
    <location>
        <begin position="720"/>
        <end position="732"/>
    </location>
</feature>
<evidence type="ECO:0000259" key="9">
    <source>
        <dbReference type="SMART" id="SM01032"/>
    </source>
</evidence>
<dbReference type="GO" id="GO:0071942">
    <property type="term" value="C:XPC complex"/>
    <property type="evidence" value="ECO:0007669"/>
    <property type="project" value="TreeGrafter"/>
</dbReference>
<feature type="compositionally biased region" description="Basic and acidic residues" evidence="6">
    <location>
        <begin position="160"/>
        <end position="171"/>
    </location>
</feature>
<dbReference type="InterPro" id="IPR042488">
    <property type="entry name" value="Rad4_BHD3_sf"/>
</dbReference>
<evidence type="ECO:0000313" key="10">
    <source>
        <dbReference type="EMBL" id="KAJ1351302.1"/>
    </source>
</evidence>
<dbReference type="InterPro" id="IPR018325">
    <property type="entry name" value="Rad4/PNGase_transGLS-fold"/>
</dbReference>
<feature type="region of interest" description="Disordered" evidence="6">
    <location>
        <begin position="300"/>
        <end position="452"/>
    </location>
</feature>
<dbReference type="PANTHER" id="PTHR12135">
    <property type="entry name" value="DNA REPAIR PROTEIN XP-C / RAD4"/>
    <property type="match status" value="1"/>
</dbReference>
<feature type="region of interest" description="Disordered" evidence="6">
    <location>
        <begin position="248"/>
        <end position="288"/>
    </location>
</feature>
<protein>
    <submittedName>
        <fullName evidence="10">Uncharacterized protein</fullName>
    </submittedName>
</protein>
<dbReference type="InterPro" id="IPR018326">
    <property type="entry name" value="Rad4_beta-hairpin_dom1"/>
</dbReference>
<evidence type="ECO:0000256" key="1">
    <source>
        <dbReference type="ARBA" id="ARBA00004123"/>
    </source>
</evidence>
<feature type="compositionally biased region" description="Polar residues" evidence="6">
    <location>
        <begin position="495"/>
        <end position="508"/>
    </location>
</feature>
<feature type="domain" description="Rad4 beta-hairpin" evidence="8">
    <location>
        <begin position="907"/>
        <end position="962"/>
    </location>
</feature>
<feature type="domain" description="Rad4 beta-hairpin" evidence="7">
    <location>
        <begin position="851"/>
        <end position="905"/>
    </location>
</feature>
<dbReference type="GO" id="GO:0003684">
    <property type="term" value="F:damaged DNA binding"/>
    <property type="evidence" value="ECO:0007669"/>
    <property type="project" value="InterPro"/>
</dbReference>
<dbReference type="InterPro" id="IPR038765">
    <property type="entry name" value="Papain-like_cys_pep_sf"/>
</dbReference>
<dbReference type="GO" id="GO:0003697">
    <property type="term" value="F:single-stranded DNA binding"/>
    <property type="evidence" value="ECO:0007669"/>
    <property type="project" value="TreeGrafter"/>
</dbReference>
<feature type="compositionally biased region" description="Low complexity" evidence="6">
    <location>
        <begin position="363"/>
        <end position="372"/>
    </location>
</feature>
<keyword evidence="5" id="KW-0539">Nucleus</keyword>
<keyword evidence="4" id="KW-0234">DNA repair</keyword>
<organism evidence="10 11">
    <name type="scientific">Parelaphostrongylus tenuis</name>
    <name type="common">Meningeal worm</name>
    <dbReference type="NCBI Taxonomy" id="148309"/>
    <lineage>
        <taxon>Eukaryota</taxon>
        <taxon>Metazoa</taxon>
        <taxon>Ecdysozoa</taxon>
        <taxon>Nematoda</taxon>
        <taxon>Chromadorea</taxon>
        <taxon>Rhabditida</taxon>
        <taxon>Rhabditina</taxon>
        <taxon>Rhabditomorpha</taxon>
        <taxon>Strongyloidea</taxon>
        <taxon>Metastrongylidae</taxon>
        <taxon>Parelaphostrongylus</taxon>
    </lineage>
</organism>
<dbReference type="Pfam" id="PF03835">
    <property type="entry name" value="Rad4"/>
    <property type="match status" value="1"/>
</dbReference>
<dbReference type="SMART" id="SM01032">
    <property type="entry name" value="BHD_3"/>
    <property type="match status" value="1"/>
</dbReference>